<name>A0ABN9DYV9_9NEOB</name>
<dbReference type="InterPro" id="IPR050648">
    <property type="entry name" value="F-box_LRR-repeat"/>
</dbReference>
<organism evidence="3 4">
    <name type="scientific">Staurois parvus</name>
    <dbReference type="NCBI Taxonomy" id="386267"/>
    <lineage>
        <taxon>Eukaryota</taxon>
        <taxon>Metazoa</taxon>
        <taxon>Chordata</taxon>
        <taxon>Craniata</taxon>
        <taxon>Vertebrata</taxon>
        <taxon>Euteleostomi</taxon>
        <taxon>Amphibia</taxon>
        <taxon>Batrachia</taxon>
        <taxon>Anura</taxon>
        <taxon>Neobatrachia</taxon>
        <taxon>Ranoidea</taxon>
        <taxon>Ranidae</taxon>
        <taxon>Staurois</taxon>
    </lineage>
</organism>
<dbReference type="InterPro" id="IPR001810">
    <property type="entry name" value="F-box_dom"/>
</dbReference>
<dbReference type="SMART" id="SM00367">
    <property type="entry name" value="LRR_CC"/>
    <property type="match status" value="3"/>
</dbReference>
<dbReference type="PANTHER" id="PTHR13382">
    <property type="entry name" value="MITOCHONDRIAL ATP SYNTHASE COUPLING FACTOR B"/>
    <property type="match status" value="1"/>
</dbReference>
<reference evidence="3" key="1">
    <citation type="submission" date="2023-05" db="EMBL/GenBank/DDBJ databases">
        <authorList>
            <person name="Stuckert A."/>
        </authorList>
    </citation>
    <scope>NUCLEOTIDE SEQUENCE</scope>
</reference>
<evidence type="ECO:0000313" key="4">
    <source>
        <dbReference type="Proteomes" id="UP001162483"/>
    </source>
</evidence>
<proteinExistence type="predicted"/>
<dbReference type="Gene3D" id="3.80.10.10">
    <property type="entry name" value="Ribonuclease Inhibitor"/>
    <property type="match status" value="1"/>
</dbReference>
<evidence type="ECO:0000256" key="1">
    <source>
        <dbReference type="ARBA" id="ARBA00022786"/>
    </source>
</evidence>
<dbReference type="EMBL" id="CATNWA010014938">
    <property type="protein sequence ID" value="CAI9577719.1"/>
    <property type="molecule type" value="Genomic_DNA"/>
</dbReference>
<dbReference type="Pfam" id="PF12937">
    <property type="entry name" value="F-box-like"/>
    <property type="match status" value="1"/>
</dbReference>
<keyword evidence="4" id="KW-1185">Reference proteome</keyword>
<comment type="caution">
    <text evidence="3">The sequence shown here is derived from an EMBL/GenBank/DDBJ whole genome shotgun (WGS) entry which is preliminary data.</text>
</comment>
<feature type="domain" description="F-box" evidence="2">
    <location>
        <begin position="14"/>
        <end position="54"/>
    </location>
</feature>
<dbReference type="SUPFAM" id="SSF52047">
    <property type="entry name" value="RNI-like"/>
    <property type="match status" value="1"/>
</dbReference>
<dbReference type="InterPro" id="IPR036047">
    <property type="entry name" value="F-box-like_dom_sf"/>
</dbReference>
<gene>
    <name evidence="3" type="ORF">SPARVUS_LOCUS8762230</name>
</gene>
<sequence length="238" mass="27044">MPGVATTTVTDLNPECLLHLFSFLDKDSKKCLSQTCHKLMDIFQEPSLWKLLHFSSPSELTKKNFVLGPALKSLSICWYSSRVKICNIEDWVKTTLQKSMCSHHLNTVSDFLLQVSKRCPNLRMLTLSGCAHVTDEPLIQIMRHCPDLQSLQLENCSGVTDRLLAMVPLRCRRLHTLHVNFCRNITKKGLSLVQQGCPGLTLQADRSADMFTDRLPSESIPIKRTPRRLVLNVDWIEA</sequence>
<keyword evidence="1" id="KW-0833">Ubl conjugation pathway</keyword>
<evidence type="ECO:0000313" key="3">
    <source>
        <dbReference type="EMBL" id="CAI9577719.1"/>
    </source>
</evidence>
<dbReference type="InterPro" id="IPR032675">
    <property type="entry name" value="LRR_dom_sf"/>
</dbReference>
<dbReference type="SUPFAM" id="SSF81383">
    <property type="entry name" value="F-box domain"/>
    <property type="match status" value="1"/>
</dbReference>
<protein>
    <recommendedName>
        <fullName evidence="2">F-box domain-containing protein</fullName>
    </recommendedName>
</protein>
<dbReference type="InterPro" id="IPR006553">
    <property type="entry name" value="Leu-rich_rpt_Cys-con_subtyp"/>
</dbReference>
<dbReference type="Proteomes" id="UP001162483">
    <property type="component" value="Unassembled WGS sequence"/>
</dbReference>
<evidence type="ECO:0000259" key="2">
    <source>
        <dbReference type="Pfam" id="PF12937"/>
    </source>
</evidence>
<accession>A0ABN9DYV9</accession>